<dbReference type="GO" id="GO:0005524">
    <property type="term" value="F:ATP binding"/>
    <property type="evidence" value="ECO:0007669"/>
    <property type="project" value="UniProtKB-KW"/>
</dbReference>
<dbReference type="GO" id="GO:0016887">
    <property type="term" value="F:ATP hydrolysis activity"/>
    <property type="evidence" value="ECO:0007669"/>
    <property type="project" value="InterPro"/>
</dbReference>
<keyword evidence="4" id="KW-1003">Cell membrane</keyword>
<feature type="domain" description="ABC transporter" evidence="8">
    <location>
        <begin position="10"/>
        <end position="237"/>
    </location>
</feature>
<keyword evidence="3" id="KW-0813">Transport</keyword>
<protein>
    <submittedName>
        <fullName evidence="9">ATP-binding cassette domain-containing protein</fullName>
    </submittedName>
</protein>
<evidence type="ECO:0000256" key="4">
    <source>
        <dbReference type="ARBA" id="ARBA00022475"/>
    </source>
</evidence>
<dbReference type="Pfam" id="PF00005">
    <property type="entry name" value="ABC_tran"/>
    <property type="match status" value="1"/>
</dbReference>
<dbReference type="OrthoDB" id="9802264at2"/>
<evidence type="ECO:0000256" key="3">
    <source>
        <dbReference type="ARBA" id="ARBA00022448"/>
    </source>
</evidence>
<accession>A0A4D7AZM4</accession>
<dbReference type="GO" id="GO:0005886">
    <property type="term" value="C:plasma membrane"/>
    <property type="evidence" value="ECO:0007669"/>
    <property type="project" value="UniProtKB-SubCell"/>
</dbReference>
<name>A0A4D7AZM4_9HYPH</name>
<keyword evidence="10" id="KW-1185">Reference proteome</keyword>
<dbReference type="InterPro" id="IPR027417">
    <property type="entry name" value="P-loop_NTPase"/>
</dbReference>
<dbReference type="SMART" id="SM00382">
    <property type="entry name" value="AAA"/>
    <property type="match status" value="1"/>
</dbReference>
<evidence type="ECO:0000313" key="10">
    <source>
        <dbReference type="Proteomes" id="UP000298781"/>
    </source>
</evidence>
<dbReference type="InterPro" id="IPR003439">
    <property type="entry name" value="ABC_transporter-like_ATP-bd"/>
</dbReference>
<proteinExistence type="inferred from homology"/>
<dbReference type="RefSeq" id="WP_136959679.1">
    <property type="nucleotide sequence ID" value="NZ_CP039690.1"/>
</dbReference>
<evidence type="ECO:0000256" key="1">
    <source>
        <dbReference type="ARBA" id="ARBA00004202"/>
    </source>
</evidence>
<dbReference type="Gene3D" id="3.40.50.300">
    <property type="entry name" value="P-loop containing nucleotide triphosphate hydrolases"/>
    <property type="match status" value="1"/>
</dbReference>
<dbReference type="PROSITE" id="PS50893">
    <property type="entry name" value="ABC_TRANSPORTER_2"/>
    <property type="match status" value="1"/>
</dbReference>
<keyword evidence="7" id="KW-0472">Membrane</keyword>
<dbReference type="InterPro" id="IPR017871">
    <property type="entry name" value="ABC_transporter-like_CS"/>
</dbReference>
<dbReference type="PANTHER" id="PTHR43166">
    <property type="entry name" value="AMINO ACID IMPORT ATP-BINDING PROTEIN"/>
    <property type="match status" value="1"/>
</dbReference>
<reference evidence="9 10" key="1">
    <citation type="submission" date="2019-04" db="EMBL/GenBank/DDBJ databases">
        <title>Phreatobacter aquaticus sp. nov.</title>
        <authorList>
            <person name="Choi A."/>
        </authorList>
    </citation>
    <scope>NUCLEOTIDE SEQUENCE [LARGE SCALE GENOMIC DNA]</scope>
    <source>
        <strain evidence="9 10">KCTC 52518</strain>
    </source>
</reference>
<evidence type="ECO:0000256" key="2">
    <source>
        <dbReference type="ARBA" id="ARBA00005417"/>
    </source>
</evidence>
<comment type="subcellular location">
    <subcellularLocation>
        <location evidence="1">Cell membrane</location>
        <topology evidence="1">Peripheral membrane protein</topology>
    </subcellularLocation>
</comment>
<evidence type="ECO:0000256" key="5">
    <source>
        <dbReference type="ARBA" id="ARBA00022741"/>
    </source>
</evidence>
<dbReference type="InterPro" id="IPR003593">
    <property type="entry name" value="AAA+_ATPase"/>
</dbReference>
<evidence type="ECO:0000256" key="6">
    <source>
        <dbReference type="ARBA" id="ARBA00022840"/>
    </source>
</evidence>
<evidence type="ECO:0000313" key="9">
    <source>
        <dbReference type="EMBL" id="QCI64223.1"/>
    </source>
</evidence>
<dbReference type="EMBL" id="CP039690">
    <property type="protein sequence ID" value="QCI64223.1"/>
    <property type="molecule type" value="Genomic_DNA"/>
</dbReference>
<keyword evidence="5" id="KW-0547">Nucleotide-binding</keyword>
<dbReference type="SUPFAM" id="SSF52540">
    <property type="entry name" value="P-loop containing nucleoside triphosphate hydrolases"/>
    <property type="match status" value="1"/>
</dbReference>
<dbReference type="Proteomes" id="UP000298781">
    <property type="component" value="Chromosome"/>
</dbReference>
<evidence type="ECO:0000259" key="8">
    <source>
        <dbReference type="PROSITE" id="PS50893"/>
    </source>
</evidence>
<evidence type="ECO:0000256" key="7">
    <source>
        <dbReference type="ARBA" id="ARBA00023136"/>
    </source>
</evidence>
<gene>
    <name evidence="9" type="ORF">E8M01_08175</name>
</gene>
<dbReference type="AlphaFoldDB" id="A0A4D7AZM4"/>
<dbReference type="KEGG" id="pstg:E8M01_08175"/>
<sequence length="243" mass="26068">MRDTVSILPLTVEGLGFEAGGKQLVADVGFTVPRGGITAILGPNGSGKSLTLRLCHGLLEPSAGRVAWAHPANARHGSAKRHAMVFQKPVMLRRSAEANIVHALAAGGVARRTRQDLARQAMERFGLAALATRPARLLSGGEQQRLAIARAWALKPELMFLDEPSSQLDPGAVRQIEAMLETLAAEGVTLVMATHDLGQARRLAHRVLFFHRGRLIEQGPADAFFASPSTPEARAFIAGELLW</sequence>
<organism evidence="9 10">
    <name type="scientific">Phreatobacter stygius</name>
    <dbReference type="NCBI Taxonomy" id="1940610"/>
    <lineage>
        <taxon>Bacteria</taxon>
        <taxon>Pseudomonadati</taxon>
        <taxon>Pseudomonadota</taxon>
        <taxon>Alphaproteobacteria</taxon>
        <taxon>Hyphomicrobiales</taxon>
        <taxon>Phreatobacteraceae</taxon>
        <taxon>Phreatobacter</taxon>
    </lineage>
</organism>
<dbReference type="PANTHER" id="PTHR43166:SF9">
    <property type="entry name" value="GLUTAMATE_ASPARTATE IMPORT ATP-BINDING PROTEIN GLTL"/>
    <property type="match status" value="1"/>
</dbReference>
<comment type="similarity">
    <text evidence="2">Belongs to the ABC transporter superfamily.</text>
</comment>
<keyword evidence="6 9" id="KW-0067">ATP-binding</keyword>
<dbReference type="PROSITE" id="PS00211">
    <property type="entry name" value="ABC_TRANSPORTER_1"/>
    <property type="match status" value="1"/>
</dbReference>
<dbReference type="InterPro" id="IPR050086">
    <property type="entry name" value="MetN_ABC_transporter-like"/>
</dbReference>